<dbReference type="PATRIC" id="fig|66851.6.peg.845"/>
<evidence type="ECO:0000259" key="6">
    <source>
        <dbReference type="Pfam" id="PF01918"/>
    </source>
</evidence>
<dbReference type="NCBIfam" id="TIGR00285">
    <property type="entry name" value="DNA-binding protein Alba"/>
    <property type="match status" value="1"/>
</dbReference>
<evidence type="ECO:0000256" key="1">
    <source>
        <dbReference type="ARBA" id="ARBA00008018"/>
    </source>
</evidence>
<evidence type="ECO:0000313" key="8">
    <source>
        <dbReference type="Proteomes" id="UP000077428"/>
    </source>
</evidence>
<dbReference type="GO" id="GO:0003690">
    <property type="term" value="F:double-stranded DNA binding"/>
    <property type="evidence" value="ECO:0007669"/>
    <property type="project" value="UniProtKB-UniRule"/>
</dbReference>
<comment type="function">
    <text evidence="5">Binds double-stranded DNA tightly but without sequence specificity. Involved in DNA compaction.</text>
</comment>
<comment type="caution">
    <text evidence="7">The sequence shown here is derived from an EMBL/GenBank/DDBJ whole genome shotgun (WGS) entry which is preliminary data.</text>
</comment>
<evidence type="ECO:0000256" key="2">
    <source>
        <dbReference type="ARBA" id="ARBA00022454"/>
    </source>
</evidence>
<dbReference type="GO" id="GO:0030261">
    <property type="term" value="P:chromosome condensation"/>
    <property type="evidence" value="ECO:0007669"/>
    <property type="project" value="UniProtKB-KW"/>
</dbReference>
<sequence length="90" mass="10044">MAVNIIYVGSKPVMNYVLAVVTRFNEGNSNVTIRARGKAINKAVDTVEIVKNRFIPDSKVINIDIGTEHMNNNNDEEINVSTIEILIEKN</sequence>
<evidence type="ECO:0000313" key="7">
    <source>
        <dbReference type="EMBL" id="KZX13284.1"/>
    </source>
</evidence>
<comment type="subcellular location">
    <subcellularLocation>
        <location evidence="5">Cytoplasm</location>
    </subcellularLocation>
    <subcellularLocation>
        <location evidence="5">Chromosome</location>
    </subcellularLocation>
</comment>
<dbReference type="HAMAP" id="MF_01122">
    <property type="entry name" value="AlbA"/>
    <property type="match status" value="1"/>
</dbReference>
<evidence type="ECO:0000256" key="5">
    <source>
        <dbReference type="HAMAP-Rule" id="MF_01122"/>
    </source>
</evidence>
<keyword evidence="3 5" id="KW-0963">Cytoplasm</keyword>
<keyword evidence="4 5" id="KW-0238">DNA-binding</keyword>
<evidence type="ECO:0000256" key="4">
    <source>
        <dbReference type="ARBA" id="ARBA00023125"/>
    </source>
</evidence>
<gene>
    <name evidence="5" type="primary">albA</name>
    <name evidence="7" type="ORF">MBORA_07700</name>
</gene>
<dbReference type="Gene3D" id="3.30.110.20">
    <property type="entry name" value="Alba-like domain"/>
    <property type="match status" value="1"/>
</dbReference>
<dbReference type="GO" id="GO:0005694">
    <property type="term" value="C:chromosome"/>
    <property type="evidence" value="ECO:0007669"/>
    <property type="project" value="UniProtKB-SubCell"/>
</dbReference>
<protein>
    <recommendedName>
        <fullName evidence="5">DNA/RNA-binding protein Alba</fullName>
    </recommendedName>
</protein>
<dbReference type="NCBIfam" id="NF003088">
    <property type="entry name" value="PRK04015.1"/>
    <property type="match status" value="1"/>
</dbReference>
<dbReference type="InterPro" id="IPR013795">
    <property type="entry name" value="DNA/RNA-bd_Alba"/>
</dbReference>
<dbReference type="PIRSF" id="PIRSF028732">
    <property type="entry name" value="Alba"/>
    <property type="match status" value="1"/>
</dbReference>
<dbReference type="OrthoDB" id="10360at2157"/>
<dbReference type="RefSeq" id="WP_042694686.1">
    <property type="nucleotide sequence ID" value="NZ_CABMAB010000045.1"/>
</dbReference>
<comment type="caution">
    <text evidence="5">Lacks conserved residue(s) required for the propagation of feature annotation.</text>
</comment>
<dbReference type="InterPro" id="IPR002775">
    <property type="entry name" value="DNA/RNA-bd_Alba-like"/>
</dbReference>
<reference evidence="8" key="1">
    <citation type="journal article" date="2016" name="Genome Announc.">
        <title>Draft Genome Sequences of Methanobrevibacter curvatus DSM11111, Methanobrevibacter cuticularis DSM11139, Methanobrevibacter filiformis DSM11501, and Methanobrevibacter oralis DSM7256.</title>
        <authorList>
            <person name="Poehlein A."/>
            <person name="Seedorf H."/>
        </authorList>
    </citation>
    <scope>NUCLEOTIDE SEQUENCE [LARGE SCALE GENOMIC DNA]</scope>
    <source>
        <strain evidence="8">DSM 7256 / JCM 30027 / ZR</strain>
    </source>
</reference>
<keyword evidence="2 5" id="KW-0158">Chromosome</keyword>
<evidence type="ECO:0000256" key="3">
    <source>
        <dbReference type="ARBA" id="ARBA00022490"/>
    </source>
</evidence>
<dbReference type="AlphaFoldDB" id="A0A166BFP1"/>
<dbReference type="Pfam" id="PF01918">
    <property type="entry name" value="Alba"/>
    <property type="match status" value="1"/>
</dbReference>
<dbReference type="STRING" id="66851.MBORA_07700"/>
<proteinExistence type="inferred from homology"/>
<dbReference type="InterPro" id="IPR036882">
    <property type="entry name" value="Alba-like_dom_sf"/>
</dbReference>
<keyword evidence="5" id="KW-0226">DNA condensation</keyword>
<dbReference type="Proteomes" id="UP000077428">
    <property type="component" value="Unassembled WGS sequence"/>
</dbReference>
<dbReference type="EMBL" id="LWMU01000054">
    <property type="protein sequence ID" value="KZX13284.1"/>
    <property type="molecule type" value="Genomic_DNA"/>
</dbReference>
<dbReference type="SUPFAM" id="SSF82704">
    <property type="entry name" value="AlbA-like"/>
    <property type="match status" value="1"/>
</dbReference>
<keyword evidence="8" id="KW-1185">Reference proteome</keyword>
<organism evidence="7 8">
    <name type="scientific">Methanobrevibacter oralis</name>
    <dbReference type="NCBI Taxonomy" id="66851"/>
    <lineage>
        <taxon>Archaea</taxon>
        <taxon>Methanobacteriati</taxon>
        <taxon>Methanobacteriota</taxon>
        <taxon>Methanomada group</taxon>
        <taxon>Methanobacteria</taxon>
        <taxon>Methanobacteriales</taxon>
        <taxon>Methanobacteriaceae</taxon>
        <taxon>Methanobrevibacter</taxon>
    </lineage>
</organism>
<accession>A0A166BFP1</accession>
<dbReference type="GO" id="GO:0003723">
    <property type="term" value="F:RNA binding"/>
    <property type="evidence" value="ECO:0007669"/>
    <property type="project" value="InterPro"/>
</dbReference>
<feature type="domain" description="DNA/RNA-binding protein Alba-like" evidence="6">
    <location>
        <begin position="4"/>
        <end position="65"/>
    </location>
</feature>
<name>A0A166BFP1_METOA</name>
<dbReference type="GO" id="GO:0005737">
    <property type="term" value="C:cytoplasm"/>
    <property type="evidence" value="ECO:0007669"/>
    <property type="project" value="UniProtKB-SubCell"/>
</dbReference>
<comment type="similarity">
    <text evidence="1 5">Belongs to the histone-like Alba family.</text>
</comment>